<evidence type="ECO:0000313" key="2">
    <source>
        <dbReference type="EMBL" id="SAL87710.1"/>
    </source>
</evidence>
<dbReference type="Proteomes" id="UP000055019">
    <property type="component" value="Unassembled WGS sequence"/>
</dbReference>
<organism evidence="2 3">
    <name type="scientific">Caballeronia arvi</name>
    <dbReference type="NCBI Taxonomy" id="1777135"/>
    <lineage>
        <taxon>Bacteria</taxon>
        <taxon>Pseudomonadati</taxon>
        <taxon>Pseudomonadota</taxon>
        <taxon>Betaproteobacteria</taxon>
        <taxon>Burkholderiales</taxon>
        <taxon>Burkholderiaceae</taxon>
        <taxon>Caballeronia</taxon>
    </lineage>
</organism>
<comment type="caution">
    <text evidence="2">The sequence shown here is derived from an EMBL/GenBank/DDBJ whole genome shotgun (WGS) entry which is preliminary data.</text>
</comment>
<feature type="region of interest" description="Disordered" evidence="1">
    <location>
        <begin position="13"/>
        <end position="35"/>
    </location>
</feature>
<name>A0A158L4B1_9BURK</name>
<reference evidence="2" key="1">
    <citation type="submission" date="2016-01" db="EMBL/GenBank/DDBJ databases">
        <authorList>
            <person name="Peeters C."/>
        </authorList>
    </citation>
    <scope>NUCLEOTIDE SEQUENCE [LARGE SCALE GENOMIC DNA]</scope>
    <source>
        <strain evidence="2">LMG 29317</strain>
    </source>
</reference>
<accession>A0A158L4B1</accession>
<dbReference type="EMBL" id="FCOM02000100">
    <property type="protein sequence ID" value="SAL87710.1"/>
    <property type="molecule type" value="Genomic_DNA"/>
</dbReference>
<sequence>MQANAWNVLKMDGGHRRIVPNQKRRRRHGQRRKHPHKLPLTLRAFRLADEKSDVLSISGELGAPTGERQANLDGRMKLEKVVDKLG</sequence>
<evidence type="ECO:0000313" key="3">
    <source>
        <dbReference type="Proteomes" id="UP000055019"/>
    </source>
</evidence>
<keyword evidence="3" id="KW-1185">Reference proteome</keyword>
<protein>
    <submittedName>
        <fullName evidence="2">Uncharacterized protein</fullName>
    </submittedName>
</protein>
<dbReference type="AlphaFoldDB" id="A0A158L4B1"/>
<gene>
    <name evidence="2" type="ORF">AWB74_08230</name>
</gene>
<proteinExistence type="predicted"/>
<evidence type="ECO:0000256" key="1">
    <source>
        <dbReference type="SAM" id="MobiDB-lite"/>
    </source>
</evidence>
<feature type="compositionally biased region" description="Basic residues" evidence="1">
    <location>
        <begin position="16"/>
        <end position="35"/>
    </location>
</feature>